<evidence type="ECO:0000256" key="1">
    <source>
        <dbReference type="ARBA" id="ARBA00004123"/>
    </source>
</evidence>
<reference evidence="8" key="1">
    <citation type="submission" date="2013-03" db="EMBL/GenBank/DDBJ databases">
        <title>The Genome Sequence of Anopheles christyi ACHKN1017.</title>
        <authorList>
            <consortium name="The Broad Institute Genomics Platform"/>
            <person name="Neafsey D.E."/>
            <person name="Besansky N."/>
            <person name="Walker B."/>
            <person name="Young S.K."/>
            <person name="Zeng Q."/>
            <person name="Gargeya S."/>
            <person name="Fitzgerald M."/>
            <person name="Haas B."/>
            <person name="Abouelleil A."/>
            <person name="Allen A.W."/>
            <person name="Alvarado L."/>
            <person name="Arachchi H.M."/>
            <person name="Berlin A.M."/>
            <person name="Chapman S.B."/>
            <person name="Gainer-Dewar J."/>
            <person name="Goldberg J."/>
            <person name="Griggs A."/>
            <person name="Gujja S."/>
            <person name="Hansen M."/>
            <person name="Howarth C."/>
            <person name="Imamovic A."/>
            <person name="Ireland A."/>
            <person name="Larimer J."/>
            <person name="McCowan C."/>
            <person name="Murphy C."/>
            <person name="Pearson M."/>
            <person name="Poon T.W."/>
            <person name="Priest M."/>
            <person name="Roberts A."/>
            <person name="Saif S."/>
            <person name="Shea T."/>
            <person name="Sisk P."/>
            <person name="Sykes S."/>
            <person name="Wortman J."/>
            <person name="Nusbaum C."/>
            <person name="Birren B."/>
        </authorList>
    </citation>
    <scope>NUCLEOTIDE SEQUENCE [LARGE SCALE GENOMIC DNA]</scope>
    <source>
        <strain evidence="8">ACHKN1017</strain>
    </source>
</reference>
<keyword evidence="3" id="KW-0678">Repressor</keyword>
<sequence>MEQIVKMVCNGKNTYVVGQLLFTMSSHKGNAGLLIKCLSQEVTKYAQKNNHDVIPVIMALNGSSRYPQVADALIAMLSRNGLDVANVALCPGRRPTHLALLDEVASHHEFHGQIMQLLMRLFESHRNELEAYEQLKVMKILLDRMVHLLVCGYVLPVVKYLRKCYSRCNTDMSLIRYFVKEVLDVVTFPYSKEFVELFLPLVSDSIIVDRNSDLVSEFIVNCMANY</sequence>
<comment type="similarity">
    <text evidence="2">Belongs to the NELF-D family.</text>
</comment>
<dbReference type="PANTHER" id="PTHR12144:SF0">
    <property type="entry name" value="NEGATIVE ELONGATION FACTOR C_D"/>
    <property type="match status" value="1"/>
</dbReference>
<organism evidence="7 8">
    <name type="scientific">Anopheles christyi</name>
    <dbReference type="NCBI Taxonomy" id="43041"/>
    <lineage>
        <taxon>Eukaryota</taxon>
        <taxon>Metazoa</taxon>
        <taxon>Ecdysozoa</taxon>
        <taxon>Arthropoda</taxon>
        <taxon>Hexapoda</taxon>
        <taxon>Insecta</taxon>
        <taxon>Pterygota</taxon>
        <taxon>Neoptera</taxon>
        <taxon>Endopterygota</taxon>
        <taxon>Diptera</taxon>
        <taxon>Nematocera</taxon>
        <taxon>Culicoidea</taxon>
        <taxon>Culicidae</taxon>
        <taxon>Anophelinae</taxon>
        <taxon>Anopheles</taxon>
    </lineage>
</organism>
<evidence type="ECO:0000313" key="8">
    <source>
        <dbReference type="Proteomes" id="UP000075881"/>
    </source>
</evidence>
<reference evidence="7" key="2">
    <citation type="submission" date="2020-05" db="UniProtKB">
        <authorList>
            <consortium name="EnsemblMetazoa"/>
        </authorList>
    </citation>
    <scope>IDENTIFICATION</scope>
    <source>
        <strain evidence="7">ACHKN1017</strain>
    </source>
</reference>
<proteinExistence type="inferred from homology"/>
<keyword evidence="8" id="KW-1185">Reference proteome</keyword>
<evidence type="ECO:0000256" key="6">
    <source>
        <dbReference type="ARBA" id="ARBA00023242"/>
    </source>
</evidence>
<dbReference type="AlphaFoldDB" id="A0A182JQG4"/>
<evidence type="ECO:0000256" key="2">
    <source>
        <dbReference type="ARBA" id="ARBA00005726"/>
    </source>
</evidence>
<keyword evidence="4" id="KW-0805">Transcription regulation</keyword>
<evidence type="ECO:0000313" key="7">
    <source>
        <dbReference type="EnsemblMetazoa" id="ACHR000747-PA"/>
    </source>
</evidence>
<dbReference type="VEuPathDB" id="VectorBase:ACHR000747"/>
<dbReference type="PANTHER" id="PTHR12144">
    <property type="entry name" value="NEGATIVE ELONGATION FACTOR D"/>
    <property type="match status" value="1"/>
</dbReference>
<keyword evidence="6" id="KW-0539">Nucleus</keyword>
<keyword evidence="5" id="KW-0804">Transcription</keyword>
<evidence type="ECO:0000256" key="5">
    <source>
        <dbReference type="ARBA" id="ARBA00023163"/>
    </source>
</evidence>
<comment type="subcellular location">
    <subcellularLocation>
        <location evidence="1">Nucleus</location>
    </subcellularLocation>
</comment>
<dbReference type="GO" id="GO:0034244">
    <property type="term" value="P:negative regulation of transcription elongation by RNA polymerase II"/>
    <property type="evidence" value="ECO:0007669"/>
    <property type="project" value="TreeGrafter"/>
</dbReference>
<dbReference type="InterPro" id="IPR006942">
    <property type="entry name" value="TH1"/>
</dbReference>
<dbReference type="GO" id="GO:0032021">
    <property type="term" value="C:NELF complex"/>
    <property type="evidence" value="ECO:0007669"/>
    <property type="project" value="TreeGrafter"/>
</dbReference>
<protein>
    <submittedName>
        <fullName evidence="7">Uncharacterized protein</fullName>
    </submittedName>
</protein>
<dbReference type="Pfam" id="PF04858">
    <property type="entry name" value="TH1"/>
    <property type="match status" value="2"/>
</dbReference>
<accession>A0A182JQG4</accession>
<name>A0A182JQG4_9DIPT</name>
<evidence type="ECO:0000256" key="3">
    <source>
        <dbReference type="ARBA" id="ARBA00022491"/>
    </source>
</evidence>
<dbReference type="GO" id="GO:0003723">
    <property type="term" value="F:RNA binding"/>
    <property type="evidence" value="ECO:0007669"/>
    <property type="project" value="TreeGrafter"/>
</dbReference>
<dbReference type="EnsemblMetazoa" id="ACHR000747-RA">
    <property type="protein sequence ID" value="ACHR000747-PA"/>
    <property type="gene ID" value="ACHR000747"/>
</dbReference>
<dbReference type="STRING" id="43041.A0A182JQG4"/>
<evidence type="ECO:0000256" key="4">
    <source>
        <dbReference type="ARBA" id="ARBA00023015"/>
    </source>
</evidence>
<dbReference type="Proteomes" id="UP000075881">
    <property type="component" value="Unassembled WGS sequence"/>
</dbReference>